<dbReference type="InterPro" id="IPR036047">
    <property type="entry name" value="F-box-like_dom_sf"/>
</dbReference>
<sequence>MSQLPEEVLADILSRLPVPPLLRFRCVSFSWRALIDGPDFIKLHLNRSIETRTNRGLILREDNHLFAADLDSLHGGVVVQPEQIDHHPLWCQDYGIEVWGSCNGLVCLSNSLDTLTLWNPSTRRSRRLPYASIEFQYPSRNHEIRIYGFGHDIVSNDYKVVRIVKIKGVDDDSFDYEVKVYSLRSKSWHRAGKFPRYRSLKRTAGVLASNALHWVVTEESEIPMADLIVAFDLGSESYRLVPQPECSDKNFYLYLQSLGGCLSLLCNYFLDRVDVWVMRDYGVKESWSKLFSVAQSSVIRPFQYVRPVAYSRSGGEVLMEQDSSKLIWYDLKQKRVKNATVRGLKELTQAEVWVGSLVPLDGDVESDGKQQQEQEERNIGDFLSTGFKLVL</sequence>
<dbReference type="Gramene" id="PSR93564">
    <property type="protein sequence ID" value="PSR93564"/>
    <property type="gene ID" value="CEY00_Acc28178"/>
</dbReference>
<dbReference type="OMA" id="CQIDVGY"/>
<dbReference type="EMBL" id="NKQK01000024">
    <property type="protein sequence ID" value="PSR93564.1"/>
    <property type="molecule type" value="Genomic_DNA"/>
</dbReference>
<reference evidence="2 3" key="1">
    <citation type="submission" date="2017-07" db="EMBL/GenBank/DDBJ databases">
        <title>An improved, manually edited Actinidia chinensis var. chinensis (kiwifruit) genome highlights the challenges associated with draft genomes and gene prediction in plants.</title>
        <authorList>
            <person name="Pilkington S."/>
            <person name="Crowhurst R."/>
            <person name="Hilario E."/>
            <person name="Nardozza S."/>
            <person name="Fraser L."/>
            <person name="Peng Y."/>
            <person name="Gunaseelan K."/>
            <person name="Simpson R."/>
            <person name="Tahir J."/>
            <person name="Deroles S."/>
            <person name="Templeton K."/>
            <person name="Luo Z."/>
            <person name="Davy M."/>
            <person name="Cheng C."/>
            <person name="Mcneilage M."/>
            <person name="Scaglione D."/>
            <person name="Liu Y."/>
            <person name="Zhang Q."/>
            <person name="Datson P."/>
            <person name="De Silva N."/>
            <person name="Gardiner S."/>
            <person name="Bassett H."/>
            <person name="Chagne D."/>
            <person name="Mccallum J."/>
            <person name="Dzierzon H."/>
            <person name="Deng C."/>
            <person name="Wang Y.-Y."/>
            <person name="Barron N."/>
            <person name="Manako K."/>
            <person name="Bowen J."/>
            <person name="Foster T."/>
            <person name="Erridge Z."/>
            <person name="Tiffin H."/>
            <person name="Waite C."/>
            <person name="Davies K."/>
            <person name="Grierson E."/>
            <person name="Laing W."/>
            <person name="Kirk R."/>
            <person name="Chen X."/>
            <person name="Wood M."/>
            <person name="Montefiori M."/>
            <person name="Brummell D."/>
            <person name="Schwinn K."/>
            <person name="Catanach A."/>
            <person name="Fullerton C."/>
            <person name="Li D."/>
            <person name="Meiyalaghan S."/>
            <person name="Nieuwenhuizen N."/>
            <person name="Read N."/>
            <person name="Prakash R."/>
            <person name="Hunter D."/>
            <person name="Zhang H."/>
            <person name="Mckenzie M."/>
            <person name="Knabel M."/>
            <person name="Harris A."/>
            <person name="Allan A."/>
            <person name="Chen A."/>
            <person name="Janssen B."/>
            <person name="Plunkett B."/>
            <person name="Dwamena C."/>
            <person name="Voogd C."/>
            <person name="Leif D."/>
            <person name="Lafferty D."/>
            <person name="Souleyre E."/>
            <person name="Varkonyi-Gasic E."/>
            <person name="Gambi F."/>
            <person name="Hanley J."/>
            <person name="Yao J.-L."/>
            <person name="Cheung J."/>
            <person name="David K."/>
            <person name="Warren B."/>
            <person name="Marsh K."/>
            <person name="Snowden K."/>
            <person name="Lin-Wang K."/>
            <person name="Brian L."/>
            <person name="Martinez-Sanchez M."/>
            <person name="Wang M."/>
            <person name="Ileperuma N."/>
            <person name="Macnee N."/>
            <person name="Campin R."/>
            <person name="Mcatee P."/>
            <person name="Drummond R."/>
            <person name="Espley R."/>
            <person name="Ireland H."/>
            <person name="Wu R."/>
            <person name="Atkinson R."/>
            <person name="Karunairetnam S."/>
            <person name="Bulley S."/>
            <person name="Chunkath S."/>
            <person name="Hanley Z."/>
            <person name="Storey R."/>
            <person name="Thrimawithana A."/>
            <person name="Thomson S."/>
            <person name="David C."/>
            <person name="Testolin R."/>
        </authorList>
    </citation>
    <scope>NUCLEOTIDE SEQUENCE [LARGE SCALE GENOMIC DNA]</scope>
    <source>
        <strain evidence="3">cv. Red5</strain>
        <tissue evidence="2">Young leaf</tissue>
    </source>
</reference>
<dbReference type="CDD" id="cd22157">
    <property type="entry name" value="F-box_AtFBW1-like"/>
    <property type="match status" value="1"/>
</dbReference>
<dbReference type="PROSITE" id="PS50181">
    <property type="entry name" value="FBOX"/>
    <property type="match status" value="1"/>
</dbReference>
<dbReference type="InParanoid" id="A0A2R6PMK5"/>
<dbReference type="InterPro" id="IPR017451">
    <property type="entry name" value="F-box-assoc_interact_dom"/>
</dbReference>
<dbReference type="OrthoDB" id="591557at2759"/>
<dbReference type="SMART" id="SM00256">
    <property type="entry name" value="FBOX"/>
    <property type="match status" value="1"/>
</dbReference>
<dbReference type="InterPro" id="IPR013187">
    <property type="entry name" value="F-box-assoc_dom_typ3"/>
</dbReference>
<dbReference type="FunCoup" id="A0A2R6PMK5">
    <property type="interactions" value="2349"/>
</dbReference>
<accession>A0A2R6PMK5</accession>
<proteinExistence type="predicted"/>
<dbReference type="Gene3D" id="1.20.1280.50">
    <property type="match status" value="1"/>
</dbReference>
<dbReference type="Proteomes" id="UP000241394">
    <property type="component" value="Chromosome LG24"/>
</dbReference>
<dbReference type="SUPFAM" id="SSF81383">
    <property type="entry name" value="F-box domain"/>
    <property type="match status" value="1"/>
</dbReference>
<comment type="caution">
    <text evidence="2">The sequence shown here is derived from an EMBL/GenBank/DDBJ whole genome shotgun (WGS) entry which is preliminary data.</text>
</comment>
<dbReference type="PANTHER" id="PTHR31672:SF13">
    <property type="entry name" value="F-BOX PROTEIN CPR30-LIKE"/>
    <property type="match status" value="1"/>
</dbReference>
<dbReference type="PANTHER" id="PTHR31672">
    <property type="entry name" value="BNACNNG10540D PROTEIN"/>
    <property type="match status" value="1"/>
</dbReference>
<name>A0A2R6PMK5_ACTCC</name>
<dbReference type="InterPro" id="IPR050796">
    <property type="entry name" value="SCF_F-box_component"/>
</dbReference>
<gene>
    <name evidence="2" type="ORF">CEY00_Acc28178</name>
</gene>
<evidence type="ECO:0000313" key="2">
    <source>
        <dbReference type="EMBL" id="PSR93564.1"/>
    </source>
</evidence>
<dbReference type="InterPro" id="IPR001810">
    <property type="entry name" value="F-box_dom"/>
</dbReference>
<dbReference type="Pfam" id="PF08268">
    <property type="entry name" value="FBA_3"/>
    <property type="match status" value="1"/>
</dbReference>
<dbReference type="AlphaFoldDB" id="A0A2R6PMK5"/>
<evidence type="ECO:0000313" key="3">
    <source>
        <dbReference type="Proteomes" id="UP000241394"/>
    </source>
</evidence>
<keyword evidence="3" id="KW-1185">Reference proteome</keyword>
<feature type="domain" description="F-box" evidence="1">
    <location>
        <begin position="1"/>
        <end position="43"/>
    </location>
</feature>
<dbReference type="STRING" id="1590841.A0A2R6PMK5"/>
<organism evidence="2 3">
    <name type="scientific">Actinidia chinensis var. chinensis</name>
    <name type="common">Chinese soft-hair kiwi</name>
    <dbReference type="NCBI Taxonomy" id="1590841"/>
    <lineage>
        <taxon>Eukaryota</taxon>
        <taxon>Viridiplantae</taxon>
        <taxon>Streptophyta</taxon>
        <taxon>Embryophyta</taxon>
        <taxon>Tracheophyta</taxon>
        <taxon>Spermatophyta</taxon>
        <taxon>Magnoliopsida</taxon>
        <taxon>eudicotyledons</taxon>
        <taxon>Gunneridae</taxon>
        <taxon>Pentapetalae</taxon>
        <taxon>asterids</taxon>
        <taxon>Ericales</taxon>
        <taxon>Actinidiaceae</taxon>
        <taxon>Actinidia</taxon>
    </lineage>
</organism>
<evidence type="ECO:0000259" key="1">
    <source>
        <dbReference type="PROSITE" id="PS50181"/>
    </source>
</evidence>
<protein>
    <submittedName>
        <fullName evidence="2">F-box protein</fullName>
    </submittedName>
</protein>
<dbReference type="Pfam" id="PF00646">
    <property type="entry name" value="F-box"/>
    <property type="match status" value="1"/>
</dbReference>
<dbReference type="NCBIfam" id="TIGR01640">
    <property type="entry name" value="F_box_assoc_1"/>
    <property type="match status" value="1"/>
</dbReference>
<reference evidence="3" key="2">
    <citation type="journal article" date="2018" name="BMC Genomics">
        <title>A manually annotated Actinidia chinensis var. chinensis (kiwifruit) genome highlights the challenges associated with draft genomes and gene prediction in plants.</title>
        <authorList>
            <person name="Pilkington S.M."/>
            <person name="Crowhurst R."/>
            <person name="Hilario E."/>
            <person name="Nardozza S."/>
            <person name="Fraser L."/>
            <person name="Peng Y."/>
            <person name="Gunaseelan K."/>
            <person name="Simpson R."/>
            <person name="Tahir J."/>
            <person name="Deroles S.C."/>
            <person name="Templeton K."/>
            <person name="Luo Z."/>
            <person name="Davy M."/>
            <person name="Cheng C."/>
            <person name="McNeilage M."/>
            <person name="Scaglione D."/>
            <person name="Liu Y."/>
            <person name="Zhang Q."/>
            <person name="Datson P."/>
            <person name="De Silva N."/>
            <person name="Gardiner S.E."/>
            <person name="Bassett H."/>
            <person name="Chagne D."/>
            <person name="McCallum J."/>
            <person name="Dzierzon H."/>
            <person name="Deng C."/>
            <person name="Wang Y.Y."/>
            <person name="Barron L."/>
            <person name="Manako K."/>
            <person name="Bowen J."/>
            <person name="Foster T.M."/>
            <person name="Erridge Z.A."/>
            <person name="Tiffin H."/>
            <person name="Waite C.N."/>
            <person name="Davies K.M."/>
            <person name="Grierson E.P."/>
            <person name="Laing W.A."/>
            <person name="Kirk R."/>
            <person name="Chen X."/>
            <person name="Wood M."/>
            <person name="Montefiori M."/>
            <person name="Brummell D.A."/>
            <person name="Schwinn K.E."/>
            <person name="Catanach A."/>
            <person name="Fullerton C."/>
            <person name="Li D."/>
            <person name="Meiyalaghan S."/>
            <person name="Nieuwenhuizen N."/>
            <person name="Read N."/>
            <person name="Prakash R."/>
            <person name="Hunter D."/>
            <person name="Zhang H."/>
            <person name="McKenzie M."/>
            <person name="Knabel M."/>
            <person name="Harris A."/>
            <person name="Allan A.C."/>
            <person name="Gleave A."/>
            <person name="Chen A."/>
            <person name="Janssen B.J."/>
            <person name="Plunkett B."/>
            <person name="Ampomah-Dwamena C."/>
            <person name="Voogd C."/>
            <person name="Leif D."/>
            <person name="Lafferty D."/>
            <person name="Souleyre E.J.F."/>
            <person name="Varkonyi-Gasic E."/>
            <person name="Gambi F."/>
            <person name="Hanley J."/>
            <person name="Yao J.L."/>
            <person name="Cheung J."/>
            <person name="David K.M."/>
            <person name="Warren B."/>
            <person name="Marsh K."/>
            <person name="Snowden K.C."/>
            <person name="Lin-Wang K."/>
            <person name="Brian L."/>
            <person name="Martinez-Sanchez M."/>
            <person name="Wang M."/>
            <person name="Ileperuma N."/>
            <person name="Macnee N."/>
            <person name="Campin R."/>
            <person name="McAtee P."/>
            <person name="Drummond R.S.M."/>
            <person name="Espley R.V."/>
            <person name="Ireland H.S."/>
            <person name="Wu R."/>
            <person name="Atkinson R.G."/>
            <person name="Karunairetnam S."/>
            <person name="Bulley S."/>
            <person name="Chunkath S."/>
            <person name="Hanley Z."/>
            <person name="Storey R."/>
            <person name="Thrimawithana A.H."/>
            <person name="Thomson S."/>
            <person name="David C."/>
            <person name="Testolin R."/>
            <person name="Huang H."/>
            <person name="Hellens R.P."/>
            <person name="Schaffer R.J."/>
        </authorList>
    </citation>
    <scope>NUCLEOTIDE SEQUENCE [LARGE SCALE GENOMIC DNA]</scope>
    <source>
        <strain evidence="3">cv. Red5</strain>
    </source>
</reference>